<dbReference type="Gene3D" id="2.30.30.140">
    <property type="match status" value="1"/>
</dbReference>
<feature type="compositionally biased region" description="Polar residues" evidence="1">
    <location>
        <begin position="453"/>
        <end position="463"/>
    </location>
</feature>
<reference evidence="3" key="1">
    <citation type="submission" date="2021-01" db="UniProtKB">
        <authorList>
            <consortium name="EnsemblMetazoa"/>
        </authorList>
    </citation>
    <scope>IDENTIFICATION</scope>
</reference>
<dbReference type="CDD" id="cd20140">
    <property type="entry name" value="PWWP_PWWP2"/>
    <property type="match status" value="1"/>
</dbReference>
<feature type="compositionally biased region" description="Basic and acidic residues" evidence="1">
    <location>
        <begin position="336"/>
        <end position="347"/>
    </location>
</feature>
<dbReference type="SUPFAM" id="SSF63748">
    <property type="entry name" value="Tudor/PWWP/MBT"/>
    <property type="match status" value="1"/>
</dbReference>
<feature type="region of interest" description="Disordered" evidence="1">
    <location>
        <begin position="179"/>
        <end position="259"/>
    </location>
</feature>
<dbReference type="GeneID" id="111252011"/>
<feature type="domain" description="PWWP" evidence="2">
    <location>
        <begin position="526"/>
        <end position="592"/>
    </location>
</feature>
<feature type="compositionally biased region" description="Basic and acidic residues" evidence="1">
    <location>
        <begin position="298"/>
        <end position="311"/>
    </location>
</feature>
<dbReference type="RefSeq" id="XP_022665019.1">
    <property type="nucleotide sequence ID" value="XM_022809284.1"/>
</dbReference>
<name>A0A7M7KCY4_VARDE</name>
<sequence length="623" mass="68451">MYQSTEQNNGDDRNPKASPLRYDFATQSSATITAALQRPERNPESLCRCVPCGQCFYTSKEATDHFESIQHLREMQTRQVIVASQPSAAIKRSIKPFCSSPFPKPEDSAEDEAMFALKMRHTYMVSSRENEAPFNGGIAGQGTGKAIEPARDKRAPRTKIDQHVRMRKLRPRQTLCSNCQSRCEDASTGATTTTSRGSAKKNTAPLVSVVRGTRESHRAPPLEAPQGSGGKSGGEPPHPSVPTQTSPSPWTEETPPQADVYGSVAEDPLIKEELPSSAQMPESEEPARRQQQRPLLPPDHDRREREREREQITTAAQPVMTSRKKRSSLITLTSKAGDERRTTRAEVKAQQQQQIQTEHHHLALPQQSPVIKISFNNPQGKGTIVKIPAKVAVADYEETTSDDEEKEDFAAVPEAGSVTGPYAGISQETERSAGGKPKRRKRETTAEAIGENMENQPAAVQTSVRHHKHKAGKHKRKRHKESGGTENTGDSDGESVPNFPQAAVGGGETNNGEEFAVAAADEPLRNGDVVWGKVMGFPWWPGRILSIGAEDETSSANDSDMALLNGEAHVAWFGSSTSSRILTSSLAPFLRDFKLRYNRRKRGPYKEAIRQATQEAKAKTRTG</sequence>
<proteinExistence type="predicted"/>
<dbReference type="Pfam" id="PF00855">
    <property type="entry name" value="PWWP"/>
    <property type="match status" value="1"/>
</dbReference>
<feature type="region of interest" description="Disordered" evidence="1">
    <location>
        <begin position="396"/>
        <end position="510"/>
    </location>
</feature>
<protein>
    <recommendedName>
        <fullName evidence="2">PWWP domain-containing protein</fullName>
    </recommendedName>
</protein>
<feature type="compositionally biased region" description="Low complexity" evidence="1">
    <location>
        <begin position="186"/>
        <end position="197"/>
    </location>
</feature>
<dbReference type="SMART" id="SM00293">
    <property type="entry name" value="PWWP"/>
    <property type="match status" value="1"/>
</dbReference>
<dbReference type="PANTHER" id="PTHR16112">
    <property type="entry name" value="METHYL-CPG BINDING PROTEIN, DROSOPHILA"/>
    <property type="match status" value="1"/>
</dbReference>
<keyword evidence="4" id="KW-1185">Reference proteome</keyword>
<feature type="compositionally biased region" description="Basic residues" evidence="1">
    <location>
        <begin position="464"/>
        <end position="480"/>
    </location>
</feature>
<feature type="region of interest" description="Disordered" evidence="1">
    <location>
        <begin position="134"/>
        <end position="160"/>
    </location>
</feature>
<dbReference type="RefSeq" id="XP_022665018.1">
    <property type="nucleotide sequence ID" value="XM_022809283.1"/>
</dbReference>
<feature type="region of interest" description="Disordered" evidence="1">
    <location>
        <begin position="275"/>
        <end position="359"/>
    </location>
</feature>
<feature type="compositionally biased region" description="Acidic residues" evidence="1">
    <location>
        <begin position="396"/>
        <end position="407"/>
    </location>
</feature>
<dbReference type="Proteomes" id="UP000594260">
    <property type="component" value="Unplaced"/>
</dbReference>
<dbReference type="GO" id="GO:0005634">
    <property type="term" value="C:nucleus"/>
    <property type="evidence" value="ECO:0007669"/>
    <property type="project" value="TreeGrafter"/>
</dbReference>
<dbReference type="GO" id="GO:0010369">
    <property type="term" value="C:chromocenter"/>
    <property type="evidence" value="ECO:0007669"/>
    <property type="project" value="TreeGrafter"/>
</dbReference>
<evidence type="ECO:0000313" key="3">
    <source>
        <dbReference type="EnsemblMetazoa" id="XP_022665018"/>
    </source>
</evidence>
<dbReference type="InterPro" id="IPR000313">
    <property type="entry name" value="PWWP_dom"/>
</dbReference>
<feature type="compositionally biased region" description="Basic and acidic residues" evidence="1">
    <location>
        <begin position="148"/>
        <end position="160"/>
    </location>
</feature>
<dbReference type="EnsemblMetazoa" id="XM_022809283">
    <property type="protein sequence ID" value="XP_022665018"/>
    <property type="gene ID" value="LOC111252011"/>
</dbReference>
<dbReference type="OrthoDB" id="5964980at2759"/>
<dbReference type="EnsemblMetazoa" id="XM_022809284">
    <property type="protein sequence ID" value="XP_022665019"/>
    <property type="gene ID" value="LOC111252011"/>
</dbReference>
<dbReference type="KEGG" id="vde:111252011"/>
<feature type="region of interest" description="Disordered" evidence="1">
    <location>
        <begin position="1"/>
        <end position="21"/>
    </location>
</feature>
<accession>A0A7M7KCY4</accession>
<dbReference type="PROSITE" id="PS00028">
    <property type="entry name" value="ZINC_FINGER_C2H2_1"/>
    <property type="match status" value="1"/>
</dbReference>
<organism evidence="3 4">
    <name type="scientific">Varroa destructor</name>
    <name type="common">Honeybee mite</name>
    <dbReference type="NCBI Taxonomy" id="109461"/>
    <lineage>
        <taxon>Eukaryota</taxon>
        <taxon>Metazoa</taxon>
        <taxon>Ecdysozoa</taxon>
        <taxon>Arthropoda</taxon>
        <taxon>Chelicerata</taxon>
        <taxon>Arachnida</taxon>
        <taxon>Acari</taxon>
        <taxon>Parasitiformes</taxon>
        <taxon>Mesostigmata</taxon>
        <taxon>Gamasina</taxon>
        <taxon>Dermanyssoidea</taxon>
        <taxon>Varroidae</taxon>
        <taxon>Varroa</taxon>
    </lineage>
</organism>
<dbReference type="GO" id="GO:0003682">
    <property type="term" value="F:chromatin binding"/>
    <property type="evidence" value="ECO:0007669"/>
    <property type="project" value="TreeGrafter"/>
</dbReference>
<feature type="compositionally biased region" description="Low complexity" evidence="1">
    <location>
        <begin position="242"/>
        <end position="257"/>
    </location>
</feature>
<dbReference type="AlphaFoldDB" id="A0A7M7KCY4"/>
<dbReference type="InParanoid" id="A0A7M7KCY4"/>
<dbReference type="InterPro" id="IPR013087">
    <property type="entry name" value="Znf_C2H2_type"/>
</dbReference>
<evidence type="ECO:0000256" key="1">
    <source>
        <dbReference type="SAM" id="MobiDB-lite"/>
    </source>
</evidence>
<evidence type="ECO:0000313" key="4">
    <source>
        <dbReference type="Proteomes" id="UP000594260"/>
    </source>
</evidence>
<dbReference type="PROSITE" id="PS50812">
    <property type="entry name" value="PWWP"/>
    <property type="match status" value="1"/>
</dbReference>
<evidence type="ECO:0000259" key="2">
    <source>
        <dbReference type="PROSITE" id="PS50812"/>
    </source>
</evidence>
<dbReference type="PANTHER" id="PTHR16112:SF22">
    <property type="entry name" value="PWWP DOMAIN-CONTAINING 2B"/>
    <property type="match status" value="1"/>
</dbReference>